<dbReference type="SUPFAM" id="SSF75005">
    <property type="entry name" value="Arabinanase/levansucrase/invertase"/>
    <property type="match status" value="1"/>
</dbReference>
<dbReference type="KEGG" id="pte:PTT_09121"/>
<accession>E3RL95</accession>
<evidence type="ECO:0000256" key="2">
    <source>
        <dbReference type="ARBA" id="ARBA00004613"/>
    </source>
</evidence>
<dbReference type="PANTHER" id="PTHR40631">
    <property type="entry name" value="ALPHA-L-ARABINOFURANOSIDASE AXHA-2-RELATED"/>
    <property type="match status" value="1"/>
</dbReference>
<dbReference type="HOGENOM" id="CLU_041805_0_0_1"/>
<comment type="subcellular location">
    <subcellularLocation>
        <location evidence="2 8">Secreted</location>
    </subcellularLocation>
</comment>
<dbReference type="InterPro" id="IPR005193">
    <property type="entry name" value="GH62_arabinosidase"/>
</dbReference>
<gene>
    <name evidence="10" type="ORF">PTT_09121</name>
</gene>
<evidence type="ECO:0000256" key="6">
    <source>
        <dbReference type="ARBA" id="ARBA00022801"/>
    </source>
</evidence>
<dbReference type="Proteomes" id="UP000001067">
    <property type="component" value="Unassembled WGS sequence"/>
</dbReference>
<keyword evidence="6 8" id="KW-0378">Hydrolase</keyword>
<organism evidence="11">
    <name type="scientific">Pyrenophora teres f. teres (strain 0-1)</name>
    <name type="common">Barley net blotch fungus</name>
    <name type="synonym">Drechslera teres f. teres</name>
    <dbReference type="NCBI Taxonomy" id="861557"/>
    <lineage>
        <taxon>Eukaryota</taxon>
        <taxon>Fungi</taxon>
        <taxon>Dikarya</taxon>
        <taxon>Ascomycota</taxon>
        <taxon>Pezizomycotina</taxon>
        <taxon>Dothideomycetes</taxon>
        <taxon>Pleosporomycetidae</taxon>
        <taxon>Pleosporales</taxon>
        <taxon>Pleosporineae</taxon>
        <taxon>Pleosporaceae</taxon>
        <taxon>Pyrenophora</taxon>
    </lineage>
</organism>
<evidence type="ECO:0000313" key="11">
    <source>
        <dbReference type="Proteomes" id="UP000001067"/>
    </source>
</evidence>
<feature type="chain" id="PRO_5003181350" description="Alpha-L-arabinofuranosidase" evidence="9">
    <location>
        <begin position="20"/>
        <end position="356"/>
    </location>
</feature>
<comment type="function">
    <text evidence="8">Alpha-L-arabinofuranosidase involved in the hydrolysis of xylan, a major structural heterogeneous polysaccharide found in plant biomass representing the second most abundant polysaccharide in the biosphere, after cellulose.</text>
</comment>
<keyword evidence="7 8" id="KW-0326">Glycosidase</keyword>
<comment type="catalytic activity">
    <reaction evidence="1 8">
        <text>Hydrolysis of terminal non-reducing alpha-L-arabinofuranoside residues in alpha-L-arabinosides.</text>
        <dbReference type="EC" id="3.2.1.55"/>
    </reaction>
</comment>
<dbReference type="GO" id="GO:0046373">
    <property type="term" value="P:L-arabinose metabolic process"/>
    <property type="evidence" value="ECO:0007669"/>
    <property type="project" value="UniProtKB-UniRule"/>
</dbReference>
<dbReference type="eggNOG" id="ENOG502QR18">
    <property type="taxonomic scope" value="Eukaryota"/>
</dbReference>
<dbReference type="Gene3D" id="2.115.10.20">
    <property type="entry name" value="Glycosyl hydrolase domain, family 43"/>
    <property type="match status" value="1"/>
</dbReference>
<comment type="similarity">
    <text evidence="3 8">Belongs to the glycosyl hydrolase 62 family.</text>
</comment>
<evidence type="ECO:0000256" key="9">
    <source>
        <dbReference type="SAM" id="SignalP"/>
    </source>
</evidence>
<evidence type="ECO:0000256" key="8">
    <source>
        <dbReference type="RuleBase" id="RU368117"/>
    </source>
</evidence>
<dbReference type="EC" id="3.2.1.55" evidence="8"/>
<dbReference type="AlphaFoldDB" id="E3RL95"/>
<evidence type="ECO:0000256" key="7">
    <source>
        <dbReference type="ARBA" id="ARBA00023295"/>
    </source>
</evidence>
<dbReference type="Pfam" id="PF03664">
    <property type="entry name" value="Glyco_hydro_62"/>
    <property type="match status" value="1"/>
</dbReference>
<dbReference type="GO" id="GO:0005576">
    <property type="term" value="C:extracellular region"/>
    <property type="evidence" value="ECO:0007669"/>
    <property type="project" value="UniProtKB-SubCell"/>
</dbReference>
<reference evidence="10 11" key="1">
    <citation type="journal article" date="2010" name="Genome Biol.">
        <title>A first genome assembly of the barley fungal pathogen Pyrenophora teres f. teres.</title>
        <authorList>
            <person name="Ellwood S.R."/>
            <person name="Liu Z."/>
            <person name="Syme R.A."/>
            <person name="Lai Z."/>
            <person name="Hane J.K."/>
            <person name="Keiper F."/>
            <person name="Moffat C.S."/>
            <person name="Oliver R.P."/>
            <person name="Friesen T.L."/>
        </authorList>
    </citation>
    <scope>NUCLEOTIDE SEQUENCE [LARGE SCALE GENOMIC DNA]</scope>
    <source>
        <strain evidence="10 11">0-1</strain>
    </source>
</reference>
<dbReference type="CDD" id="cd08987">
    <property type="entry name" value="GH62"/>
    <property type="match status" value="1"/>
</dbReference>
<keyword evidence="4 8" id="KW-0964">Secreted</keyword>
<feature type="signal peptide" evidence="9">
    <location>
        <begin position="1"/>
        <end position="19"/>
    </location>
</feature>
<evidence type="ECO:0000256" key="5">
    <source>
        <dbReference type="ARBA" id="ARBA00022729"/>
    </source>
</evidence>
<evidence type="ECO:0000256" key="4">
    <source>
        <dbReference type="ARBA" id="ARBA00022525"/>
    </source>
</evidence>
<evidence type="ECO:0000256" key="1">
    <source>
        <dbReference type="ARBA" id="ARBA00001462"/>
    </source>
</evidence>
<dbReference type="InterPro" id="IPR023296">
    <property type="entry name" value="Glyco_hydro_beta-prop_sf"/>
</dbReference>
<dbReference type="PANTHER" id="PTHR40631:SF2">
    <property type="entry name" value="ALPHA-L-ARABINOFURANOSIDASE"/>
    <property type="match status" value="1"/>
</dbReference>
<dbReference type="OrthoDB" id="3156236at2759"/>
<proteinExistence type="inferred from homology"/>
<dbReference type="GO" id="GO:0046556">
    <property type="term" value="F:alpha-L-arabinofuranosidase activity"/>
    <property type="evidence" value="ECO:0007669"/>
    <property type="project" value="UniProtKB-UniRule"/>
</dbReference>
<sequence length="356" mass="38698">MRFSLFAAAAFVASAVARSLPLDTPAALSARQSRLPSSFKWSSSDVLVSAKKDSHNAAGIKDPSIVQVNGVYHVFASAANNDGYSLVYFSFTDFSKANQAQFFYLDQTKIGTGYRAAPEVFYMSSQKMWYLVYQNGNAAYSTNPDISNPAGWSAPQVFYPNGTPATIRNNIGKGNWVDMWVICDSANCHLFSSDDNGHLYRSQTPVSSFPRGMSEPVIIMQTANPNDLWEAANVYNVGGDQYLLLVECIGTKSSPGGIRYFRSWTSSNLAGPWTALAATEANPFIGAANVQFASGRSWTESFSHGEIVRTLVDQTLTINPCSMRYLYQGLNPSASAISYSALPWTLGLLTQVGSSC</sequence>
<dbReference type="EMBL" id="GL533828">
    <property type="protein sequence ID" value="EFQ93477.1"/>
    <property type="molecule type" value="Genomic_DNA"/>
</dbReference>
<keyword evidence="11" id="KW-1185">Reference proteome</keyword>
<keyword evidence="5 8" id="KW-0732">Signal</keyword>
<dbReference type="GO" id="GO:0045493">
    <property type="term" value="P:xylan catabolic process"/>
    <property type="evidence" value="ECO:0007669"/>
    <property type="project" value="UniProtKB-UniRule"/>
</dbReference>
<protein>
    <recommendedName>
        <fullName evidence="8">Alpha-L-arabinofuranosidase</fullName>
        <ecNumber evidence="8">3.2.1.55</ecNumber>
    </recommendedName>
</protein>
<evidence type="ECO:0000256" key="3">
    <source>
        <dbReference type="ARBA" id="ARBA00007396"/>
    </source>
</evidence>
<name>E3RL95_PYRTT</name>
<evidence type="ECO:0000313" key="10">
    <source>
        <dbReference type="EMBL" id="EFQ93477.1"/>
    </source>
</evidence>